<protein>
    <submittedName>
        <fullName evidence="4">Cysteine protease, putative</fullName>
    </submittedName>
</protein>
<accession>A1ZYZ4</accession>
<feature type="signal peptide" evidence="2">
    <location>
        <begin position="1"/>
        <end position="22"/>
    </location>
</feature>
<dbReference type="Proteomes" id="UP000004095">
    <property type="component" value="Unassembled WGS sequence"/>
</dbReference>
<dbReference type="Gene3D" id="3.90.70.10">
    <property type="entry name" value="Cysteine proteinases"/>
    <property type="match status" value="1"/>
</dbReference>
<dbReference type="eggNOG" id="COG4870">
    <property type="taxonomic scope" value="Bacteria"/>
</dbReference>
<keyword evidence="2" id="KW-0732">Signal</keyword>
<gene>
    <name evidence="4" type="ORF">M23134_07169</name>
</gene>
<dbReference type="GO" id="GO:0006508">
    <property type="term" value="P:proteolysis"/>
    <property type="evidence" value="ECO:0007669"/>
    <property type="project" value="UniProtKB-KW"/>
</dbReference>
<feature type="domain" description="Peptidase C1A papain C-terminal" evidence="3">
    <location>
        <begin position="53"/>
        <end position="278"/>
    </location>
</feature>
<evidence type="ECO:0000313" key="4">
    <source>
        <dbReference type="EMBL" id="EAY24374.1"/>
    </source>
</evidence>
<evidence type="ECO:0000259" key="3">
    <source>
        <dbReference type="SMART" id="SM00645"/>
    </source>
</evidence>
<dbReference type="PANTHER" id="PTHR12411">
    <property type="entry name" value="CYSTEINE PROTEASE FAMILY C1-RELATED"/>
    <property type="match status" value="1"/>
</dbReference>
<dbReference type="InterPro" id="IPR013128">
    <property type="entry name" value="Peptidase_C1A"/>
</dbReference>
<keyword evidence="5" id="KW-1185">Reference proteome</keyword>
<dbReference type="GO" id="GO:0008234">
    <property type="term" value="F:cysteine-type peptidase activity"/>
    <property type="evidence" value="ECO:0007669"/>
    <property type="project" value="InterPro"/>
</dbReference>
<reference evidence="4 5" key="1">
    <citation type="submission" date="2007-01" db="EMBL/GenBank/DDBJ databases">
        <authorList>
            <person name="Haygood M."/>
            <person name="Podell S."/>
            <person name="Anderson C."/>
            <person name="Hopkinson B."/>
            <person name="Roe K."/>
            <person name="Barbeau K."/>
            <person name="Gaasterland T."/>
            <person name="Ferriera S."/>
            <person name="Johnson J."/>
            <person name="Kravitz S."/>
            <person name="Beeson K."/>
            <person name="Sutton G."/>
            <person name="Rogers Y.-H."/>
            <person name="Friedman R."/>
            <person name="Frazier M."/>
            <person name="Venter J.C."/>
        </authorList>
    </citation>
    <scope>NUCLEOTIDE SEQUENCE [LARGE SCALE GENOMIC DNA]</scope>
    <source>
        <strain evidence="4 5">ATCC 23134</strain>
    </source>
</reference>
<dbReference type="PROSITE" id="PS00639">
    <property type="entry name" value="THIOL_PROTEASE_HIS"/>
    <property type="match status" value="1"/>
</dbReference>
<dbReference type="InterPro" id="IPR038765">
    <property type="entry name" value="Papain-like_cys_pep_sf"/>
</dbReference>
<dbReference type="EMBL" id="AAWS01000071">
    <property type="protein sequence ID" value="EAY24374.1"/>
    <property type="molecule type" value="Genomic_DNA"/>
</dbReference>
<keyword evidence="4" id="KW-0378">Hydrolase</keyword>
<feature type="chain" id="PRO_5002642561" evidence="2">
    <location>
        <begin position="23"/>
        <end position="466"/>
    </location>
</feature>
<dbReference type="SUPFAM" id="SSF54001">
    <property type="entry name" value="Cysteine proteinases"/>
    <property type="match status" value="1"/>
</dbReference>
<proteinExistence type="inferred from homology"/>
<dbReference type="Pfam" id="PF14326">
    <property type="entry name" value="DUF4384"/>
    <property type="match status" value="1"/>
</dbReference>
<dbReference type="RefSeq" id="WP_002704908.1">
    <property type="nucleotide sequence ID" value="NZ_AAWS01000071.1"/>
</dbReference>
<dbReference type="CDD" id="cd02619">
    <property type="entry name" value="Peptidase_C1"/>
    <property type="match status" value="1"/>
</dbReference>
<keyword evidence="4" id="KW-0645">Protease</keyword>
<dbReference type="AlphaFoldDB" id="A1ZYZ4"/>
<comment type="caution">
    <text evidence="4">The sequence shown here is derived from an EMBL/GenBank/DDBJ whole genome shotgun (WGS) entry which is preliminary data.</text>
</comment>
<dbReference type="InterPro" id="IPR025660">
    <property type="entry name" value="Pept_his_AS"/>
</dbReference>
<dbReference type="InterPro" id="IPR025493">
    <property type="entry name" value="DUF4384"/>
</dbReference>
<sequence length="466" mass="52852">MKHYSHYWFTFLLAMMSVAGFAQEYSLGMEMDDEKYKATPMKAMLMTRDYVSVPAKSSLKKWCPTPKSQGRYGTCVGWSSAYAARTIVEAKSNGWTSKQKITSNTYSPGFLYKLIKYKTDAGCKRGSHISDAMQVMVNRGVPKYAEFPISCVTSIPSNIFSKAKPHKIQDYARLFDRKYGKNFKIRAMKKSLASGHPVVIGMKCPRSFFKAKGFWKPSENPNMRYGGHAMCVIGYDDNKYGGAFEIMNSWGTKWGNGGFIWIKYDDFANFTKYAYEVIAFPKTLPHEADLSGQLKFILASGNQMEADYVRKTNKVGYYKMKKPYASGTQFRIHISNNEPAFVYAIGSDLSEKTFMIFPHKRSISPALNYKSNNVAIPNEDYYIKMDNNIGTDYMCVLYSKKKLNIRSIRKQLSKYKGSFVDRIEKVMAADLVSSKNAQFSSDKINFKAASSGKSVVAMVVEITHVR</sequence>
<dbReference type="Pfam" id="PF00112">
    <property type="entry name" value="Peptidase_C1"/>
    <property type="match status" value="1"/>
</dbReference>
<dbReference type="InterPro" id="IPR000668">
    <property type="entry name" value="Peptidase_C1A_C"/>
</dbReference>
<name>A1ZYZ4_MICM2</name>
<dbReference type="SMART" id="SM00645">
    <property type="entry name" value="Pept_C1"/>
    <property type="match status" value="1"/>
</dbReference>
<organism evidence="4 5">
    <name type="scientific">Microscilla marina ATCC 23134</name>
    <dbReference type="NCBI Taxonomy" id="313606"/>
    <lineage>
        <taxon>Bacteria</taxon>
        <taxon>Pseudomonadati</taxon>
        <taxon>Bacteroidota</taxon>
        <taxon>Cytophagia</taxon>
        <taxon>Cytophagales</taxon>
        <taxon>Microscillaceae</taxon>
        <taxon>Microscilla</taxon>
    </lineage>
</organism>
<evidence type="ECO:0000256" key="1">
    <source>
        <dbReference type="ARBA" id="ARBA00008455"/>
    </source>
</evidence>
<evidence type="ECO:0000313" key="5">
    <source>
        <dbReference type="Proteomes" id="UP000004095"/>
    </source>
</evidence>
<comment type="similarity">
    <text evidence="1">Belongs to the peptidase C1 family.</text>
</comment>
<evidence type="ECO:0000256" key="2">
    <source>
        <dbReference type="SAM" id="SignalP"/>
    </source>
</evidence>